<dbReference type="InterPro" id="IPR024197">
    <property type="entry name" value="TPP-like"/>
</dbReference>
<dbReference type="AlphaFoldDB" id="A0A0A0I460"/>
<dbReference type="Gene3D" id="3.40.50.1000">
    <property type="entry name" value="HAD superfamily/HAD-like"/>
    <property type="match status" value="2"/>
</dbReference>
<dbReference type="Proteomes" id="UP000030012">
    <property type="component" value="Unassembled WGS sequence"/>
</dbReference>
<sequence length="270" mass="31275">MIFASDLDRTLIYSKKLIDNMEKDIVLVETYLGKPLSFMKKQVIEDIKHIQDKSLFIPVTTRTIEQYNRVFVFRDYIKPKYAVTSNGGNIFVNGKIDEEWASIIRDKLKDSISYESIKGMFLESFKDISWINKMVLRDNLFYSVHFIDKNLINIKELDAFKECADKNGWNVSVQNRKIYIVPKCVNKWDAISHIKKLENVKHVVTSGDSDLDYCMLIKSNYAICVDHGDLKHIIQDKISEKHNITITDNSGIKASKDIITIVKKLLSNNI</sequence>
<dbReference type="RefSeq" id="WP_039255898.1">
    <property type="nucleotide sequence ID" value="NZ_JENJ01000048.1"/>
</dbReference>
<evidence type="ECO:0000313" key="3">
    <source>
        <dbReference type="Proteomes" id="UP000030012"/>
    </source>
</evidence>
<dbReference type="GO" id="GO:0003824">
    <property type="term" value="F:catalytic activity"/>
    <property type="evidence" value="ECO:0007669"/>
    <property type="project" value="UniProtKB-ARBA"/>
</dbReference>
<dbReference type="SUPFAM" id="SSF56784">
    <property type="entry name" value="HAD-like"/>
    <property type="match status" value="1"/>
</dbReference>
<gene>
    <name evidence="2" type="ORF">Z968_10060</name>
</gene>
<accession>A0A0A0I460</accession>
<feature type="domain" description="Sucrose phosphatase-like" evidence="1">
    <location>
        <begin position="42"/>
        <end position="245"/>
    </location>
</feature>
<evidence type="ECO:0000259" key="1">
    <source>
        <dbReference type="Pfam" id="PF05116"/>
    </source>
</evidence>
<dbReference type="PIRSF" id="PIRSF030802">
    <property type="entry name" value="UCP030802"/>
    <property type="match status" value="1"/>
</dbReference>
<dbReference type="OrthoDB" id="1666512at2"/>
<dbReference type="EMBL" id="JENJ01000048">
    <property type="protein sequence ID" value="KGM95096.1"/>
    <property type="molecule type" value="Genomic_DNA"/>
</dbReference>
<reference evidence="2 3" key="1">
    <citation type="submission" date="2014-01" db="EMBL/GenBank/DDBJ databases">
        <title>Plasmidome dynamics in the species complex Clostridium novyi sensu lato converts strains of independent lineages into distinctly different pathogens.</title>
        <authorList>
            <person name="Skarin H."/>
            <person name="Segerman B."/>
        </authorList>
    </citation>
    <scope>NUCLEOTIDE SEQUENCE [LARGE SCALE GENOMIC DNA]</scope>
    <source>
        <strain evidence="2 3">4552</strain>
    </source>
</reference>
<dbReference type="InterPro" id="IPR006380">
    <property type="entry name" value="SPP-like_dom"/>
</dbReference>
<evidence type="ECO:0000313" key="2">
    <source>
        <dbReference type="EMBL" id="KGM95096.1"/>
    </source>
</evidence>
<dbReference type="InterPro" id="IPR036412">
    <property type="entry name" value="HAD-like_sf"/>
</dbReference>
<organism evidence="2 3">
    <name type="scientific">Clostridium novyi A str. 4552</name>
    <dbReference type="NCBI Taxonomy" id="1444289"/>
    <lineage>
        <taxon>Bacteria</taxon>
        <taxon>Bacillati</taxon>
        <taxon>Bacillota</taxon>
        <taxon>Clostridia</taxon>
        <taxon>Eubacteriales</taxon>
        <taxon>Clostridiaceae</taxon>
        <taxon>Clostridium</taxon>
    </lineage>
</organism>
<comment type="caution">
    <text evidence="2">The sequence shown here is derived from an EMBL/GenBank/DDBJ whole genome shotgun (WGS) entry which is preliminary data.</text>
</comment>
<dbReference type="InterPro" id="IPR023214">
    <property type="entry name" value="HAD_sf"/>
</dbReference>
<protein>
    <recommendedName>
        <fullName evidence="1">Sucrose phosphatase-like domain-containing protein</fullName>
    </recommendedName>
</protein>
<proteinExistence type="predicted"/>
<name>A0A0A0I460_CLONO</name>
<dbReference type="Pfam" id="PF05116">
    <property type="entry name" value="S6PP"/>
    <property type="match status" value="1"/>
</dbReference>